<dbReference type="RefSeq" id="XP_001882537.1">
    <property type="nucleotide sequence ID" value="XM_001882502.1"/>
</dbReference>
<name>B0DFE3_LACBS</name>
<dbReference type="GeneID" id="6078329"/>
<keyword evidence="3" id="KW-1185">Reference proteome</keyword>
<proteinExistence type="predicted"/>
<protein>
    <submittedName>
        <fullName evidence="2">Predicted protein</fullName>
    </submittedName>
</protein>
<accession>B0DFE3</accession>
<dbReference type="Proteomes" id="UP000001194">
    <property type="component" value="Unassembled WGS sequence"/>
</dbReference>
<dbReference type="EMBL" id="DS547107">
    <property type="protein sequence ID" value="EDR06690.1"/>
    <property type="molecule type" value="Genomic_DNA"/>
</dbReference>
<evidence type="ECO:0000256" key="1">
    <source>
        <dbReference type="SAM" id="MobiDB-lite"/>
    </source>
</evidence>
<reference evidence="2 3" key="1">
    <citation type="journal article" date="2008" name="Nature">
        <title>The genome of Laccaria bicolor provides insights into mycorrhizal symbiosis.</title>
        <authorList>
            <person name="Martin F."/>
            <person name="Aerts A."/>
            <person name="Ahren D."/>
            <person name="Brun A."/>
            <person name="Danchin E.G.J."/>
            <person name="Duchaussoy F."/>
            <person name="Gibon J."/>
            <person name="Kohler A."/>
            <person name="Lindquist E."/>
            <person name="Pereda V."/>
            <person name="Salamov A."/>
            <person name="Shapiro H.J."/>
            <person name="Wuyts J."/>
            <person name="Blaudez D."/>
            <person name="Buee M."/>
            <person name="Brokstein P."/>
            <person name="Canbaeck B."/>
            <person name="Cohen D."/>
            <person name="Courty P.E."/>
            <person name="Coutinho P.M."/>
            <person name="Delaruelle C."/>
            <person name="Detter J.C."/>
            <person name="Deveau A."/>
            <person name="DiFazio S."/>
            <person name="Duplessis S."/>
            <person name="Fraissinet-Tachet L."/>
            <person name="Lucic E."/>
            <person name="Frey-Klett P."/>
            <person name="Fourrey C."/>
            <person name="Feussner I."/>
            <person name="Gay G."/>
            <person name="Grimwood J."/>
            <person name="Hoegger P.J."/>
            <person name="Jain P."/>
            <person name="Kilaru S."/>
            <person name="Labbe J."/>
            <person name="Lin Y.C."/>
            <person name="Legue V."/>
            <person name="Le Tacon F."/>
            <person name="Marmeisse R."/>
            <person name="Melayah D."/>
            <person name="Montanini B."/>
            <person name="Muratet M."/>
            <person name="Nehls U."/>
            <person name="Niculita-Hirzel H."/>
            <person name="Oudot-Le Secq M.P."/>
            <person name="Peter M."/>
            <person name="Quesneville H."/>
            <person name="Rajashekar B."/>
            <person name="Reich M."/>
            <person name="Rouhier N."/>
            <person name="Schmutz J."/>
            <person name="Yin T."/>
            <person name="Chalot M."/>
            <person name="Henrissat B."/>
            <person name="Kuees U."/>
            <person name="Lucas S."/>
            <person name="Van de Peer Y."/>
            <person name="Podila G.K."/>
            <person name="Polle A."/>
            <person name="Pukkila P.J."/>
            <person name="Richardson P.M."/>
            <person name="Rouze P."/>
            <person name="Sanders I.R."/>
            <person name="Stajich J.E."/>
            <person name="Tunlid A."/>
            <person name="Tuskan G."/>
            <person name="Grigoriev I.V."/>
        </authorList>
    </citation>
    <scope>NUCLEOTIDE SEQUENCE [LARGE SCALE GENOMIC DNA]</scope>
    <source>
        <strain evidence="3">S238N-H82 / ATCC MYA-4686</strain>
    </source>
</reference>
<feature type="region of interest" description="Disordered" evidence="1">
    <location>
        <begin position="1"/>
        <end position="20"/>
    </location>
</feature>
<evidence type="ECO:0000313" key="3">
    <source>
        <dbReference type="Proteomes" id="UP000001194"/>
    </source>
</evidence>
<dbReference type="HOGENOM" id="CLU_035833_0_0_1"/>
<evidence type="ECO:0000313" key="2">
    <source>
        <dbReference type="EMBL" id="EDR06690.1"/>
    </source>
</evidence>
<dbReference type="AlphaFoldDB" id="B0DFE3"/>
<sequence>MFKRRGRPTQSEKDIANHSNEWNIPLPPDLMYHIIDTYLDTSTIIALCAAIPVLRPYCHPRPYRHMAVHIHKDYLPPHAHEVYIELSESPLTLYQEDKSILLSTQLHDLGYASTEKVRGILSLVRHLTHHLTSIYLNISVRWNELDEFVKVYILALLQRSGLRSVKLNSRHIPVNLLGVVQNLKTLEVDMESLWHPDNISLSGQRGKVYVEEVRLRGGLHYCLTGPGTPFNWSRLSAIEYTRCRGGLQGLLELCSSSLQSLEFTMYGEDVYIDHGLDLGILTGLRHLTLSISLTYSVEQTVYDNPGTYSSIEPFRWVPYILASCNGNNTVEKIVLIMSTVDPQDLRQCDWLSVDKIFEGEGTWMSLKEVLVVNCKDNEWRTYRELEADQLEYIEASPTPCLQAREVISWQSGAFKWFRGCQGKQGSK</sequence>
<dbReference type="OrthoDB" id="2864393at2759"/>
<dbReference type="InParanoid" id="B0DFE3"/>
<dbReference type="KEGG" id="lbc:LACBIDRAFT_328604"/>
<gene>
    <name evidence="2" type="ORF">LACBIDRAFT_328604</name>
</gene>
<organism evidence="3">
    <name type="scientific">Laccaria bicolor (strain S238N-H82 / ATCC MYA-4686)</name>
    <name type="common">Bicoloured deceiver</name>
    <name type="synonym">Laccaria laccata var. bicolor</name>
    <dbReference type="NCBI Taxonomy" id="486041"/>
    <lineage>
        <taxon>Eukaryota</taxon>
        <taxon>Fungi</taxon>
        <taxon>Dikarya</taxon>
        <taxon>Basidiomycota</taxon>
        <taxon>Agaricomycotina</taxon>
        <taxon>Agaricomycetes</taxon>
        <taxon>Agaricomycetidae</taxon>
        <taxon>Agaricales</taxon>
        <taxon>Agaricineae</taxon>
        <taxon>Hydnangiaceae</taxon>
        <taxon>Laccaria</taxon>
    </lineage>
</organism>